<organism evidence="1">
    <name type="scientific">freshwater metagenome</name>
    <dbReference type="NCBI Taxonomy" id="449393"/>
    <lineage>
        <taxon>unclassified sequences</taxon>
        <taxon>metagenomes</taxon>
        <taxon>ecological metagenomes</taxon>
    </lineage>
</organism>
<proteinExistence type="predicted"/>
<dbReference type="EMBL" id="CAEZUE010000001">
    <property type="protein sequence ID" value="CAB4582719.1"/>
    <property type="molecule type" value="Genomic_DNA"/>
</dbReference>
<name>A0A6J6F571_9ZZZZ</name>
<dbReference type="AlphaFoldDB" id="A0A6J6F571"/>
<evidence type="ECO:0000313" key="1">
    <source>
        <dbReference type="EMBL" id="CAB4582719.1"/>
    </source>
</evidence>
<reference evidence="1" key="1">
    <citation type="submission" date="2020-05" db="EMBL/GenBank/DDBJ databases">
        <authorList>
            <person name="Chiriac C."/>
            <person name="Salcher M."/>
            <person name="Ghai R."/>
            <person name="Kavagutti S V."/>
        </authorList>
    </citation>
    <scope>NUCLEOTIDE SEQUENCE</scope>
</reference>
<sequence length="79" mass="8304">MTTPTVFFPPERRTASSTIRCATDFPSDVECWTGAESGFEVAARTKTVASDSSAAMKAGSSGPKPRYGLTVTAWDLSGP</sequence>
<protein>
    <submittedName>
        <fullName evidence="1">Unannotated protein</fullName>
    </submittedName>
</protein>
<gene>
    <name evidence="1" type="ORF">UFOPK1788_00001</name>
</gene>
<accession>A0A6J6F571</accession>